<reference evidence="1" key="1">
    <citation type="thesis" date="2021" institute="BYU ScholarsArchive" country="Provo, UT, USA">
        <title>Applications of and Algorithms for Genome Assembly and Genomic Analyses with an Emphasis on Marine Teleosts.</title>
        <authorList>
            <person name="Pickett B.D."/>
        </authorList>
    </citation>
    <scope>NUCLEOTIDE SEQUENCE</scope>
    <source>
        <strain evidence="1">HI-2016</strain>
    </source>
</reference>
<evidence type="ECO:0000313" key="1">
    <source>
        <dbReference type="EMBL" id="KAG9330740.1"/>
    </source>
</evidence>
<dbReference type="EMBL" id="JAFBMS010000473">
    <property type="protein sequence ID" value="KAG9330740.1"/>
    <property type="molecule type" value="Genomic_DNA"/>
</dbReference>
<gene>
    <name evidence="1" type="ORF">JZ751_022305</name>
</gene>
<proteinExistence type="predicted"/>
<dbReference type="AlphaFoldDB" id="A0A8T2MU48"/>
<keyword evidence="2" id="KW-1185">Reference proteome</keyword>
<sequence length="63" mass="7202">MDELGRILEADKNFTDQIKARWESFCQNALLWSVEHVIGATKGHLRTPICFSRDGPSPVRSSW</sequence>
<accession>A0A8T2MU48</accession>
<comment type="caution">
    <text evidence="1">The sequence shown here is derived from an EMBL/GenBank/DDBJ whole genome shotgun (WGS) entry which is preliminary data.</text>
</comment>
<protein>
    <submittedName>
        <fullName evidence="1">Uncharacterized protein</fullName>
    </submittedName>
</protein>
<name>A0A8T2MU48_9TELE</name>
<organism evidence="1 2">
    <name type="scientific">Albula glossodonta</name>
    <name type="common">roundjaw bonefish</name>
    <dbReference type="NCBI Taxonomy" id="121402"/>
    <lineage>
        <taxon>Eukaryota</taxon>
        <taxon>Metazoa</taxon>
        <taxon>Chordata</taxon>
        <taxon>Craniata</taxon>
        <taxon>Vertebrata</taxon>
        <taxon>Euteleostomi</taxon>
        <taxon>Actinopterygii</taxon>
        <taxon>Neopterygii</taxon>
        <taxon>Teleostei</taxon>
        <taxon>Albuliformes</taxon>
        <taxon>Albulidae</taxon>
        <taxon>Albula</taxon>
    </lineage>
</organism>
<dbReference type="Proteomes" id="UP000824540">
    <property type="component" value="Unassembled WGS sequence"/>
</dbReference>
<evidence type="ECO:0000313" key="2">
    <source>
        <dbReference type="Proteomes" id="UP000824540"/>
    </source>
</evidence>